<protein>
    <submittedName>
        <fullName evidence="1">Uncharacterized protein</fullName>
    </submittedName>
</protein>
<dbReference type="Proteomes" id="UP000032452">
    <property type="component" value="Unassembled WGS sequence"/>
</dbReference>
<organism evidence="1 2">
    <name type="scientific">Aliterella atlantica CENA595</name>
    <dbReference type="NCBI Taxonomy" id="1618023"/>
    <lineage>
        <taxon>Bacteria</taxon>
        <taxon>Bacillati</taxon>
        <taxon>Cyanobacteriota</taxon>
        <taxon>Cyanophyceae</taxon>
        <taxon>Chroococcidiopsidales</taxon>
        <taxon>Aliterellaceae</taxon>
        <taxon>Aliterella</taxon>
    </lineage>
</organism>
<evidence type="ECO:0000313" key="2">
    <source>
        <dbReference type="Proteomes" id="UP000032452"/>
    </source>
</evidence>
<dbReference type="RefSeq" id="WP_045053487.1">
    <property type="nucleotide sequence ID" value="NZ_CAWMDP010000011.1"/>
</dbReference>
<comment type="caution">
    <text evidence="1">The sequence shown here is derived from an EMBL/GenBank/DDBJ whole genome shotgun (WGS) entry which is preliminary data.</text>
</comment>
<accession>A0A0D8ZVU7</accession>
<dbReference type="STRING" id="1618023.UH38_04805"/>
<reference evidence="1 2" key="1">
    <citation type="submission" date="2015-02" db="EMBL/GenBank/DDBJ databases">
        <title>Draft genome of a novel marine cyanobacterium (Chroococcales) isolated from South Atlantic Ocean.</title>
        <authorList>
            <person name="Rigonato J."/>
            <person name="Alvarenga D.O."/>
            <person name="Branco L.H."/>
            <person name="Varani A.M."/>
            <person name="Brandini F.P."/>
            <person name="Fiore M.F."/>
        </authorList>
    </citation>
    <scope>NUCLEOTIDE SEQUENCE [LARGE SCALE GENOMIC DNA]</scope>
    <source>
        <strain evidence="1 2">CENA595</strain>
    </source>
</reference>
<sequence length="64" mass="7264">MDPNFDSNSSSSDELLLEQQILQEQSRRIMSNPNTIVLEPDASEAEHIEAIKKLLEQSDRPNNP</sequence>
<dbReference type="AlphaFoldDB" id="A0A0D8ZVU7"/>
<keyword evidence="2" id="KW-1185">Reference proteome</keyword>
<gene>
    <name evidence="1" type="ORF">UH38_04805</name>
</gene>
<evidence type="ECO:0000313" key="1">
    <source>
        <dbReference type="EMBL" id="KJH72870.1"/>
    </source>
</evidence>
<dbReference type="EMBL" id="JYON01000003">
    <property type="protein sequence ID" value="KJH72870.1"/>
    <property type="molecule type" value="Genomic_DNA"/>
</dbReference>
<name>A0A0D8ZVU7_9CYAN</name>
<proteinExistence type="predicted"/>